<evidence type="ECO:0000313" key="3">
    <source>
        <dbReference type="Proteomes" id="UP000286077"/>
    </source>
</evidence>
<comment type="caution">
    <text evidence="2">The sequence shown here is derived from an EMBL/GenBank/DDBJ whole genome shotgun (WGS) entry which is preliminary data.</text>
</comment>
<evidence type="ECO:0000259" key="1">
    <source>
        <dbReference type="PROSITE" id="PS51750"/>
    </source>
</evidence>
<feature type="domain" description="Bro-N" evidence="1">
    <location>
        <begin position="1"/>
        <end position="92"/>
    </location>
</feature>
<name>A0AA93BFX5_9BACT</name>
<accession>A0AA93BFX5</accession>
<gene>
    <name evidence="2" type="ORF">DWV60_13030</name>
</gene>
<dbReference type="SMART" id="SM01040">
    <property type="entry name" value="Bro-N"/>
    <property type="match status" value="1"/>
</dbReference>
<dbReference type="AlphaFoldDB" id="A0AA93BFX5"/>
<dbReference type="InterPro" id="IPR003497">
    <property type="entry name" value="BRO_N_domain"/>
</dbReference>
<dbReference type="EMBL" id="QSAQ01000037">
    <property type="protein sequence ID" value="RGW65882.1"/>
    <property type="molecule type" value="Genomic_DNA"/>
</dbReference>
<protein>
    <recommendedName>
        <fullName evidence="1">Bro-N domain-containing protein</fullName>
    </recommendedName>
</protein>
<dbReference type="Pfam" id="PF02498">
    <property type="entry name" value="Bro-N"/>
    <property type="match status" value="1"/>
</dbReference>
<reference evidence="2 3" key="1">
    <citation type="submission" date="2018-08" db="EMBL/GenBank/DDBJ databases">
        <title>A genome reference for cultivated species of the human gut microbiota.</title>
        <authorList>
            <person name="Zou Y."/>
            <person name="Xue W."/>
            <person name="Luo G."/>
        </authorList>
    </citation>
    <scope>NUCLEOTIDE SEQUENCE [LARGE SCALE GENOMIC DNA]</scope>
    <source>
        <strain evidence="2 3">AF11-14</strain>
    </source>
</reference>
<organism evidence="2 3">
    <name type="scientific">Segatella copri</name>
    <dbReference type="NCBI Taxonomy" id="165179"/>
    <lineage>
        <taxon>Bacteria</taxon>
        <taxon>Pseudomonadati</taxon>
        <taxon>Bacteroidota</taxon>
        <taxon>Bacteroidia</taxon>
        <taxon>Bacteroidales</taxon>
        <taxon>Prevotellaceae</taxon>
        <taxon>Segatella</taxon>
    </lineage>
</organism>
<dbReference type="PROSITE" id="PS51750">
    <property type="entry name" value="BRO_N"/>
    <property type="match status" value="1"/>
</dbReference>
<evidence type="ECO:0000313" key="2">
    <source>
        <dbReference type="EMBL" id="RGW65882.1"/>
    </source>
</evidence>
<sequence length="106" mass="11878">MFLNTSICCYLCTVYTNNAVYQLVNQYDTLKQGAWVVTGLKKDGSEAMRRTLMLYVNESGFYALVLGSKLSTAVKFKNWVTADVLPQIRKTGGYPCLLLHLDIDLG</sequence>
<proteinExistence type="predicted"/>
<dbReference type="Proteomes" id="UP000286077">
    <property type="component" value="Unassembled WGS sequence"/>
</dbReference>